<dbReference type="Proteomes" id="UP000215902">
    <property type="component" value="Unassembled WGS sequence"/>
</dbReference>
<dbReference type="AlphaFoldDB" id="A0A267GBM9"/>
<proteinExistence type="predicted"/>
<evidence type="ECO:0000256" key="1">
    <source>
        <dbReference type="SAM" id="MobiDB-lite"/>
    </source>
</evidence>
<feature type="region of interest" description="Disordered" evidence="1">
    <location>
        <begin position="156"/>
        <end position="175"/>
    </location>
</feature>
<evidence type="ECO:0000313" key="3">
    <source>
        <dbReference type="Proteomes" id="UP000215902"/>
    </source>
</evidence>
<name>A0A267GBM9_9PLAT</name>
<protein>
    <submittedName>
        <fullName evidence="2">Uncharacterized protein</fullName>
    </submittedName>
</protein>
<accession>A0A267GBM9</accession>
<comment type="caution">
    <text evidence="2">The sequence shown here is derived from an EMBL/GenBank/DDBJ whole genome shotgun (WGS) entry which is preliminary data.</text>
</comment>
<reference evidence="2 3" key="1">
    <citation type="submission" date="2017-06" db="EMBL/GenBank/DDBJ databases">
        <title>A platform for efficient transgenesis in Macrostomum lignano, a flatworm model organism for stem cell research.</title>
        <authorList>
            <person name="Berezikov E."/>
        </authorList>
    </citation>
    <scope>NUCLEOTIDE SEQUENCE [LARGE SCALE GENOMIC DNA]</scope>
    <source>
        <strain evidence="2">DV1</strain>
        <tissue evidence="2">Whole organism</tissue>
    </source>
</reference>
<organism evidence="2 3">
    <name type="scientific">Macrostomum lignano</name>
    <dbReference type="NCBI Taxonomy" id="282301"/>
    <lineage>
        <taxon>Eukaryota</taxon>
        <taxon>Metazoa</taxon>
        <taxon>Spiralia</taxon>
        <taxon>Lophotrochozoa</taxon>
        <taxon>Platyhelminthes</taxon>
        <taxon>Rhabditophora</taxon>
        <taxon>Macrostomorpha</taxon>
        <taxon>Macrostomida</taxon>
        <taxon>Macrostomidae</taxon>
        <taxon>Macrostomum</taxon>
    </lineage>
</organism>
<sequence length="339" mass="38551">MSSTAHIENVFDDKYLLLLLMCCEPDLDDPTIILNYLIFVHTYIDANGRLLLSKLSALQQLNASMRSRDKDAQVEHELPLPSCRDLPDSKLAELSASAERIASSVEELSLVCADFEEQIEHHNIESHARLSLAESSAAQAAAEAAKLRRESASRALESAAAETSRLRSQRKMQETSTQLIAARSVTRLRRYQVECKDLEERLNITNASLAKWRRRLDSHRQAHASKVAAMSEDHSHRMATYRKQISEAQKLPLASGQFFIAMKTRFELITRLMEHRFEFYCDQLSKLRHLLNTRRAKRLDQEQAFRSNMHTNPTAHARTSSFGTSATNSAQLHFTSWGI</sequence>
<gene>
    <name evidence="2" type="ORF">BOX15_Mlig001607g2</name>
</gene>
<dbReference type="EMBL" id="NIVC01000446">
    <property type="protein sequence ID" value="PAA82847.1"/>
    <property type="molecule type" value="Genomic_DNA"/>
</dbReference>
<keyword evidence="3" id="KW-1185">Reference proteome</keyword>
<evidence type="ECO:0000313" key="2">
    <source>
        <dbReference type="EMBL" id="PAA82847.1"/>
    </source>
</evidence>